<keyword evidence="7" id="KW-1185">Reference proteome</keyword>
<comment type="caution">
    <text evidence="6">The sequence shown here is derived from an EMBL/GenBank/DDBJ whole genome shotgun (WGS) entry which is preliminary data.</text>
</comment>
<keyword evidence="4 5" id="KW-0326">Glycosidase</keyword>
<comment type="similarity">
    <text evidence="1 5">Belongs to the glycosyl hydrolase 43 family.</text>
</comment>
<organism evidence="6 7">
    <name type="scientific">Lacticaseibacillus mingshuiensis</name>
    <dbReference type="NCBI Taxonomy" id="2799574"/>
    <lineage>
        <taxon>Bacteria</taxon>
        <taxon>Bacillati</taxon>
        <taxon>Bacillota</taxon>
        <taxon>Bacilli</taxon>
        <taxon>Lactobacillales</taxon>
        <taxon>Lactobacillaceae</taxon>
        <taxon>Lacticaseibacillus</taxon>
    </lineage>
</organism>
<dbReference type="RefSeq" id="WP_203637100.1">
    <property type="nucleotide sequence ID" value="NZ_BOLR01000005.1"/>
</dbReference>
<dbReference type="Pfam" id="PF04616">
    <property type="entry name" value="Glyco_hydro_43"/>
    <property type="match status" value="1"/>
</dbReference>
<proteinExistence type="inferred from homology"/>
<evidence type="ECO:0000313" key="6">
    <source>
        <dbReference type="EMBL" id="MFD1430245.1"/>
    </source>
</evidence>
<accession>A0ABW4CKH1</accession>
<sequence length="319" mass="35646">MQFTNPLPDDGKRYADPWLIRVGDTYFYCGAGPHSSILIKTSSSPLDILTKDDHVIWQAPVGTKYSFEVWAPELHFLRGHWYVYFAADDGLNDHHRMYVLLGGRDANDPLAEPYEFVGRLELDANRWAIDGTVLEWHDQLYFIWSGWAGVENVAQNLYIQRLKDPATPIGERILIAAPTHAWEQRGGSPGTPGGLPYVNEGPEVLIHNGFLSIIYSASGVWTDDYCLGQLRFIGSDPMDPHAWQKADDPLFEKTAHVFTPGHCSFITSASGQDYLVYHAAIHQGAGTMRNIRMQPFTWTATGDPVFGQPITPGIPVAFT</sequence>
<dbReference type="Gene3D" id="2.115.10.20">
    <property type="entry name" value="Glycosyl hydrolase domain, family 43"/>
    <property type="match status" value="1"/>
</dbReference>
<dbReference type="Proteomes" id="UP001597196">
    <property type="component" value="Unassembled WGS sequence"/>
</dbReference>
<dbReference type="CDD" id="cd18820">
    <property type="entry name" value="GH43_LbAraf43-like"/>
    <property type="match status" value="1"/>
</dbReference>
<dbReference type="InterPro" id="IPR023296">
    <property type="entry name" value="Glyco_hydro_beta-prop_sf"/>
</dbReference>
<evidence type="ECO:0000256" key="5">
    <source>
        <dbReference type="RuleBase" id="RU361187"/>
    </source>
</evidence>
<gene>
    <name evidence="6" type="ORF">ACFQ4P_08300</name>
</gene>
<dbReference type="EMBL" id="JBHTOC010000011">
    <property type="protein sequence ID" value="MFD1430245.1"/>
    <property type="molecule type" value="Genomic_DNA"/>
</dbReference>
<name>A0ABW4CKH1_9LACO</name>
<evidence type="ECO:0000313" key="7">
    <source>
        <dbReference type="Proteomes" id="UP001597196"/>
    </source>
</evidence>
<dbReference type="PANTHER" id="PTHR43817">
    <property type="entry name" value="GLYCOSYL HYDROLASE"/>
    <property type="match status" value="1"/>
</dbReference>
<keyword evidence="3 5" id="KW-0378">Hydrolase</keyword>
<evidence type="ECO:0000256" key="4">
    <source>
        <dbReference type="ARBA" id="ARBA00023295"/>
    </source>
</evidence>
<evidence type="ECO:0000256" key="2">
    <source>
        <dbReference type="ARBA" id="ARBA00022729"/>
    </source>
</evidence>
<dbReference type="SUPFAM" id="SSF75005">
    <property type="entry name" value="Arabinanase/levansucrase/invertase"/>
    <property type="match status" value="1"/>
</dbReference>
<dbReference type="InterPro" id="IPR006710">
    <property type="entry name" value="Glyco_hydro_43"/>
</dbReference>
<evidence type="ECO:0000256" key="1">
    <source>
        <dbReference type="ARBA" id="ARBA00009865"/>
    </source>
</evidence>
<keyword evidence="2" id="KW-0732">Signal</keyword>
<dbReference type="PANTHER" id="PTHR43817:SF1">
    <property type="entry name" value="HYDROLASE, FAMILY 43, PUTATIVE (AFU_ORTHOLOGUE AFUA_3G01660)-RELATED"/>
    <property type="match status" value="1"/>
</dbReference>
<evidence type="ECO:0000256" key="3">
    <source>
        <dbReference type="ARBA" id="ARBA00022801"/>
    </source>
</evidence>
<protein>
    <submittedName>
        <fullName evidence="6">Family 43 glycosylhydrolase</fullName>
    </submittedName>
</protein>
<reference evidence="7" key="1">
    <citation type="journal article" date="2019" name="Int. J. Syst. Evol. Microbiol.">
        <title>The Global Catalogue of Microorganisms (GCM) 10K type strain sequencing project: providing services to taxonomists for standard genome sequencing and annotation.</title>
        <authorList>
            <consortium name="The Broad Institute Genomics Platform"/>
            <consortium name="The Broad Institute Genome Sequencing Center for Infectious Disease"/>
            <person name="Wu L."/>
            <person name="Ma J."/>
        </authorList>
    </citation>
    <scope>NUCLEOTIDE SEQUENCE [LARGE SCALE GENOMIC DNA]</scope>
    <source>
        <strain evidence="7">CCM 8980</strain>
    </source>
</reference>